<evidence type="ECO:0000256" key="3">
    <source>
        <dbReference type="ARBA" id="ARBA00023235"/>
    </source>
</evidence>
<evidence type="ECO:0000256" key="1">
    <source>
        <dbReference type="ARBA" id="ARBA00004966"/>
    </source>
</evidence>
<dbReference type="InterPro" id="IPR036298">
    <property type="entry name" value="Chalcone_isomerase_sf"/>
</dbReference>
<dbReference type="Gene3D" id="3.50.70.10">
    <property type="match status" value="1"/>
</dbReference>
<gene>
    <name evidence="9" type="ORF">EUGRSUZ_F03816</name>
</gene>
<dbReference type="InterPro" id="IPR016087">
    <property type="entry name" value="Chalcone_isomerase"/>
</dbReference>
<proteinExistence type="inferred from homology"/>
<keyword evidence="4" id="KW-0284">Flavonoid biosynthesis</keyword>
<dbReference type="eggNOG" id="ENOG502QR5P">
    <property type="taxonomic scope" value="Eukaryota"/>
</dbReference>
<evidence type="ECO:0000256" key="6">
    <source>
        <dbReference type="ARBA" id="ARBA00034056"/>
    </source>
</evidence>
<evidence type="ECO:0000259" key="8">
    <source>
        <dbReference type="Pfam" id="PF02431"/>
    </source>
</evidence>
<dbReference type="InterPro" id="IPR016089">
    <property type="entry name" value="Chalcone_isomerase_bundle_sf"/>
</dbReference>
<evidence type="ECO:0000256" key="4">
    <source>
        <dbReference type="ARBA" id="ARBA00023241"/>
    </source>
</evidence>
<comment type="function">
    <text evidence="5">Catalyzes the intramolecular cyclization of bicyclic chalcones into tricyclic (S)-flavanones. Responsible for the isomerization of 4,2',4',6'-tetrahydroxychalcone (also termed chalcone) into naringenin.</text>
</comment>
<protein>
    <recommendedName>
        <fullName evidence="7">Chalcone-flavonone isomerase family protein</fullName>
    </recommendedName>
</protein>
<feature type="domain" description="Chalcone isomerase" evidence="8">
    <location>
        <begin position="14"/>
        <end position="216"/>
    </location>
</feature>
<dbReference type="PANTHER" id="PTHR28039:SF8">
    <property type="entry name" value="CHALCONE--FLAVANONE ISOMERASE 1-RELATED"/>
    <property type="match status" value="1"/>
</dbReference>
<keyword evidence="3" id="KW-0413">Isomerase</keyword>
<comment type="similarity">
    <text evidence="2 7">Belongs to the chalcone isomerase family.</text>
</comment>
<dbReference type="UniPathway" id="UPA00154"/>
<evidence type="ECO:0000256" key="7">
    <source>
        <dbReference type="RuleBase" id="RU361158"/>
    </source>
</evidence>
<dbReference type="Gene3D" id="1.10.890.20">
    <property type="match status" value="1"/>
</dbReference>
<comment type="pathway">
    <text evidence="1">Secondary metabolite biosynthesis; flavonoid biosynthesis.</text>
</comment>
<evidence type="ECO:0000256" key="2">
    <source>
        <dbReference type="ARBA" id="ARBA00007166"/>
    </source>
</evidence>
<dbReference type="FunCoup" id="A0A059BXG5">
    <property type="interactions" value="758"/>
</dbReference>
<name>A0A059BXG5_EUCGR</name>
<comment type="catalytic activity">
    <reaction evidence="6">
        <text>a chalcone = a flavanone.</text>
        <dbReference type="EC" id="5.5.1.6"/>
    </reaction>
</comment>
<accession>A0A059BXG5</accession>
<dbReference type="InterPro" id="IPR044164">
    <property type="entry name" value="CFI"/>
</dbReference>
<dbReference type="GO" id="GO:0045430">
    <property type="term" value="F:chalcone isomerase activity"/>
    <property type="evidence" value="ECO:0007669"/>
    <property type="project" value="UniProtKB-EC"/>
</dbReference>
<organism evidence="9">
    <name type="scientific">Eucalyptus grandis</name>
    <name type="common">Flooded gum</name>
    <dbReference type="NCBI Taxonomy" id="71139"/>
    <lineage>
        <taxon>Eukaryota</taxon>
        <taxon>Viridiplantae</taxon>
        <taxon>Streptophyta</taxon>
        <taxon>Embryophyta</taxon>
        <taxon>Tracheophyta</taxon>
        <taxon>Spermatophyta</taxon>
        <taxon>Magnoliopsida</taxon>
        <taxon>eudicotyledons</taxon>
        <taxon>Gunneridae</taxon>
        <taxon>Pentapetalae</taxon>
        <taxon>rosids</taxon>
        <taxon>malvids</taxon>
        <taxon>Myrtales</taxon>
        <taxon>Myrtaceae</taxon>
        <taxon>Myrtoideae</taxon>
        <taxon>Eucalypteae</taxon>
        <taxon>Eucalyptus</taxon>
    </lineage>
</organism>
<dbReference type="InParanoid" id="A0A059BXG5"/>
<dbReference type="Gramene" id="KCW70646">
    <property type="protein sequence ID" value="KCW70646"/>
    <property type="gene ID" value="EUGRSUZ_F03816"/>
</dbReference>
<dbReference type="SUPFAM" id="SSF54626">
    <property type="entry name" value="Chalcone isomerase"/>
    <property type="match status" value="1"/>
</dbReference>
<dbReference type="AlphaFoldDB" id="A0A059BXG5"/>
<dbReference type="OMA" id="CGADSEK"/>
<dbReference type="EMBL" id="KK198758">
    <property type="protein sequence ID" value="KCW70646.1"/>
    <property type="molecule type" value="Genomic_DNA"/>
</dbReference>
<dbReference type="GO" id="GO:0009813">
    <property type="term" value="P:flavonoid biosynthetic process"/>
    <property type="evidence" value="ECO:0007669"/>
    <property type="project" value="UniProtKB-UniPathway"/>
</dbReference>
<evidence type="ECO:0000313" key="9">
    <source>
        <dbReference type="EMBL" id="KCW70646.1"/>
    </source>
</evidence>
<dbReference type="OrthoDB" id="1903537at2759"/>
<dbReference type="PANTHER" id="PTHR28039">
    <property type="entry name" value="CHALCONE--FLAVONONE ISOMERASE 1-RELATED"/>
    <property type="match status" value="1"/>
</dbReference>
<dbReference type="Pfam" id="PF02431">
    <property type="entry name" value="Chalcone"/>
    <property type="match status" value="1"/>
</dbReference>
<reference evidence="9" key="1">
    <citation type="submission" date="2013-07" db="EMBL/GenBank/DDBJ databases">
        <title>The genome of Eucalyptus grandis.</title>
        <authorList>
            <person name="Schmutz J."/>
            <person name="Hayes R."/>
            <person name="Myburg A."/>
            <person name="Tuskan G."/>
            <person name="Grattapaglia D."/>
            <person name="Rokhsar D.S."/>
        </authorList>
    </citation>
    <scope>NUCLEOTIDE SEQUENCE</scope>
    <source>
        <tissue evidence="9">Leaf extractions</tissue>
    </source>
</reference>
<evidence type="ECO:0000256" key="5">
    <source>
        <dbReference type="ARBA" id="ARBA00025429"/>
    </source>
</evidence>
<dbReference type="KEGG" id="egr:104450528"/>
<dbReference type="STRING" id="71139.A0A059BXG5"/>
<dbReference type="InterPro" id="IPR016088">
    <property type="entry name" value="Chalcone_isomerase_3-sand"/>
</dbReference>
<sequence>MAPPPSVPVSEVQVESVKFPPSIKPPGSAKILFLGGAGARGLEIQGKFIKFTAIGVYLEDAALPSLAAKWSGKSAEELADSVEFFRDVVTGPFEKFSRVTMILPLTGAQYAEKVTENCVKYWQSVGTYTDAEAVAVEKFREVFKDQSFPPGASILFTLSPNGSLTIALSEDGSVPEASNTVIENRQLTEAIFESMIGKHGVSPEAKTSLASRISELLKDCEKKADEVDKIAAPKAAAAKVDVA</sequence>